<dbReference type="AlphaFoldDB" id="A0A1Y2D8H5"/>
<evidence type="ECO:0000313" key="3">
    <source>
        <dbReference type="Proteomes" id="UP000193920"/>
    </source>
</evidence>
<keyword evidence="1" id="KW-1133">Transmembrane helix</keyword>
<feature type="transmembrane region" description="Helical" evidence="1">
    <location>
        <begin position="581"/>
        <end position="599"/>
    </location>
</feature>
<dbReference type="OrthoDB" id="2156062at2759"/>
<keyword evidence="1" id="KW-0472">Membrane</keyword>
<comment type="caution">
    <text evidence="2">The sequence shown here is derived from an EMBL/GenBank/DDBJ whole genome shotgun (WGS) entry which is preliminary data.</text>
</comment>
<proteinExistence type="predicted"/>
<feature type="transmembrane region" description="Helical" evidence="1">
    <location>
        <begin position="611"/>
        <end position="631"/>
    </location>
</feature>
<feature type="transmembrane region" description="Helical" evidence="1">
    <location>
        <begin position="526"/>
        <end position="545"/>
    </location>
</feature>
<accession>A0A1Y2D8H5</accession>
<protein>
    <submittedName>
        <fullName evidence="2">Periplasmic binding protein-like II</fullName>
    </submittedName>
</protein>
<feature type="transmembrane region" description="Helical" evidence="1">
    <location>
        <begin position="486"/>
        <end position="505"/>
    </location>
</feature>
<dbReference type="Proteomes" id="UP000193920">
    <property type="component" value="Unassembled WGS sequence"/>
</dbReference>
<feature type="transmembrane region" description="Helical" evidence="1">
    <location>
        <begin position="5"/>
        <end position="27"/>
    </location>
</feature>
<dbReference type="SUPFAM" id="SSF53850">
    <property type="entry name" value="Periplasmic binding protein-like II"/>
    <property type="match status" value="1"/>
</dbReference>
<dbReference type="EMBL" id="MCOG01000077">
    <property type="protein sequence ID" value="ORY55562.1"/>
    <property type="molecule type" value="Genomic_DNA"/>
</dbReference>
<name>A0A1Y2D8H5_9FUNG</name>
<reference evidence="2 3" key="1">
    <citation type="submission" date="2016-08" db="EMBL/GenBank/DDBJ databases">
        <title>A Parts List for Fungal Cellulosomes Revealed by Comparative Genomics.</title>
        <authorList>
            <consortium name="DOE Joint Genome Institute"/>
            <person name="Haitjema C.H."/>
            <person name="Gilmore S.P."/>
            <person name="Henske J.K."/>
            <person name="Solomon K.V."/>
            <person name="De Groot R."/>
            <person name="Kuo A."/>
            <person name="Mondo S.J."/>
            <person name="Salamov A.A."/>
            <person name="Labutti K."/>
            <person name="Zhao Z."/>
            <person name="Chiniquy J."/>
            <person name="Barry K."/>
            <person name="Brewer H.M."/>
            <person name="Purvine S.O."/>
            <person name="Wright A.T."/>
            <person name="Boxma B."/>
            <person name="Van Alen T."/>
            <person name="Hackstein J.H."/>
            <person name="Baker S.E."/>
            <person name="Grigoriev I.V."/>
            <person name="O'Malley M.A."/>
        </authorList>
    </citation>
    <scope>NUCLEOTIDE SEQUENCE [LARGE SCALE GENOMIC DNA]</scope>
    <source>
        <strain evidence="2 3">G1</strain>
    </source>
</reference>
<dbReference type="Pfam" id="PF13416">
    <property type="entry name" value="SBP_bac_8"/>
    <property type="match status" value="1"/>
</dbReference>
<dbReference type="InterPro" id="IPR006059">
    <property type="entry name" value="SBP"/>
</dbReference>
<dbReference type="Gene3D" id="3.40.190.10">
    <property type="entry name" value="Periplasmic binding protein-like II"/>
    <property type="match status" value="2"/>
</dbReference>
<evidence type="ECO:0000256" key="1">
    <source>
        <dbReference type="SAM" id="Phobius"/>
    </source>
</evidence>
<keyword evidence="3" id="KW-1185">Reference proteome</keyword>
<gene>
    <name evidence="2" type="ORF">LY90DRAFT_669605</name>
</gene>
<organism evidence="2 3">
    <name type="scientific">Neocallimastix californiae</name>
    <dbReference type="NCBI Taxonomy" id="1754190"/>
    <lineage>
        <taxon>Eukaryota</taxon>
        <taxon>Fungi</taxon>
        <taxon>Fungi incertae sedis</taxon>
        <taxon>Chytridiomycota</taxon>
        <taxon>Chytridiomycota incertae sedis</taxon>
        <taxon>Neocallimastigomycetes</taxon>
        <taxon>Neocallimastigales</taxon>
        <taxon>Neocallimastigaceae</taxon>
        <taxon>Neocallimastix</taxon>
    </lineage>
</organism>
<feature type="transmembrane region" description="Helical" evidence="1">
    <location>
        <begin position="454"/>
        <end position="474"/>
    </location>
</feature>
<evidence type="ECO:0000313" key="2">
    <source>
        <dbReference type="EMBL" id="ORY55562.1"/>
    </source>
</evidence>
<feature type="transmembrane region" description="Helical" evidence="1">
    <location>
        <begin position="637"/>
        <end position="661"/>
    </location>
</feature>
<keyword evidence="1" id="KW-0812">Transmembrane</keyword>
<sequence length="750" mass="88016">MKSSIINISILTIFINFSYAVVLNFVINSYSILDDAFNLIVNDFNKYSNETNLGITLRMTYFIDQNSAQGYNDYSQTLSLFGKKKNKYDIFAYDPFYIKIFSPYLVELENYPQLKEYFDLYNTDDNKKLTELNNHRYGLPLFMIISVLQSNKDYLMQYNKEIPKTWDDLIETAEYIMKKEKEKHKNSTLIGYNGLFPNNENTLCSLYQIIYSFRKDKDSDIPDFTSQETYDALEELMKIRETISSDEVYRSNEVFNVVEMTKGNILFSNFYSSLVLPNYSISVLPGKKMGINGSILGGFNIGINKNIEKEKIEASIKVIQYLFTERFQKEVIVKQLGLITALSTLYDDEESCRYINCDMMKEIQFYLRPSSTMKDYEHFSDRVLKYFYKYLDGSITTKELQNKISDINSHYSIQITSLCGLIILGIVIILLCCVFFSSLILFTPKYNKRYFKFMSTDFWVLYLIGSLFILASVMEYYNTPTSKKCAFRHICMEIGDSLVFIPLLFKLAVNFPKINKYSKWIEKNRYIFFTLLFSVQFLLSILIIATKAYKIKEINFYKELKNFYICDYNNTVGKIVSYTQISYNIIIYFIICFLIFLEWNLNETFFDVRHFTVVLIIDGINQILKIVFNNLNINNYILYNLLHIIINFSCVLMNHIYIFFIRVIFMSISSKEDLDNKKMRDIIINNRYSNIKDTTLNRGYISSNAKTDYSSSANNTNSTLSGKFSKDMSESLKTLKVTLINYHYLQTPIP</sequence>
<feature type="transmembrane region" description="Helical" evidence="1">
    <location>
        <begin position="421"/>
        <end position="442"/>
    </location>
</feature>